<dbReference type="AlphaFoldDB" id="A0A508WP50"/>
<proteinExistence type="predicted"/>
<dbReference type="EMBL" id="CABFNB010000007">
    <property type="protein sequence ID" value="VTZ59278.1"/>
    <property type="molecule type" value="Genomic_DNA"/>
</dbReference>
<evidence type="ECO:0000313" key="2">
    <source>
        <dbReference type="Proteomes" id="UP000507954"/>
    </source>
</evidence>
<evidence type="ECO:0000313" key="1">
    <source>
        <dbReference type="EMBL" id="VTZ59278.1"/>
    </source>
</evidence>
<protein>
    <submittedName>
        <fullName evidence="1">Uncharacterized protein</fullName>
    </submittedName>
</protein>
<organism evidence="1 2">
    <name type="scientific">Sinorhizobium medicae</name>
    <dbReference type="NCBI Taxonomy" id="110321"/>
    <lineage>
        <taxon>Bacteria</taxon>
        <taxon>Pseudomonadati</taxon>
        <taxon>Pseudomonadota</taxon>
        <taxon>Alphaproteobacteria</taxon>
        <taxon>Hyphomicrobiales</taxon>
        <taxon>Rhizobiaceae</taxon>
        <taxon>Sinorhizobium/Ensifer group</taxon>
        <taxon>Sinorhizobium</taxon>
    </lineage>
</organism>
<dbReference type="Proteomes" id="UP000507954">
    <property type="component" value="Unassembled WGS sequence"/>
</dbReference>
<accession>A0A508WP50</accession>
<sequence>MTAIRKAGEHCSTADVRRALSALMPHLTYYWERPLRDYASVAHDVKKFHSESCARRHAMELLCRCVKRAARRSGYDHDEAQSASLQLMASPVLQTGPHCLLLIEPDAFYTHLFSLLGLNANSREWYITYHASTVSFAEKAKKGPGWLWLEGEPLNVFGLPRGQMDSFSICGSNGPYRFAFSNAKGDPAPNDSAAYLLSELPSDEFSSAADAIRAANQTLWRGNLPSPIKLLQLDDFDIADLVADHLDDAGSWMSARFIGGGKVAESILDAMDRLNIGSWQGWVRRTTDLFWRLEKGRIVPLRLQGNTLRARTPSSFAVSFRPDRIAAALRQRAIVPSLYTVFLVLSILPGVRALGGCRQTLYYPLMRYLTAIGLERSGNFDLLSDLRGDDRPGLWGHRVLKPADGYPFQDIGFFGEAPRPLSEYAEMPLVKSSGDLASFTGDPIWANLSEQIANGVITSGSTEWQLSGS</sequence>
<dbReference type="RefSeq" id="WP_028054614.1">
    <property type="nucleotide sequence ID" value="NZ_CABFNB010000007.1"/>
</dbReference>
<name>A0A508WP50_9HYPH</name>
<gene>
    <name evidence="1" type="ORF">EMEDMD4_1040008</name>
</gene>
<reference evidence="1 2" key="1">
    <citation type="submission" date="2019-06" db="EMBL/GenBank/DDBJ databases">
        <authorList>
            <person name="Le Quere A."/>
            <person name="Colella S."/>
        </authorList>
    </citation>
    <scope>NUCLEOTIDE SEQUENCE [LARGE SCALE GENOMIC DNA]</scope>
    <source>
        <strain evidence="1">EmedicaeMD41</strain>
    </source>
</reference>